<dbReference type="AlphaFoldDB" id="A0A919M659"/>
<dbReference type="EMBL" id="BOMH01000103">
    <property type="protein sequence ID" value="GID71180.1"/>
    <property type="molecule type" value="Genomic_DNA"/>
</dbReference>
<gene>
    <name evidence="2" type="ORF">Acy02nite_90610</name>
</gene>
<reference evidence="2" key="1">
    <citation type="submission" date="2021-01" db="EMBL/GenBank/DDBJ databases">
        <title>Whole genome shotgun sequence of Actinoplanes cyaneus NBRC 14990.</title>
        <authorList>
            <person name="Komaki H."/>
            <person name="Tamura T."/>
        </authorList>
    </citation>
    <scope>NUCLEOTIDE SEQUENCE</scope>
    <source>
        <strain evidence="2">NBRC 14990</strain>
    </source>
</reference>
<sequence>MQARCRHDPASTVTTNPGKITTPSSGSSGSGSGGGKSAGGNGYGGVVDKGWKLVKTLGKDGFSLSPGTVAGVVKADTYRVGGGPNRVGGQISALARGWPTTCGRGPAEWRKRAEPVSAGCEDRLRSGFDQGLLLV</sequence>
<feature type="region of interest" description="Disordered" evidence="1">
    <location>
        <begin position="1"/>
        <end position="41"/>
    </location>
</feature>
<dbReference type="Proteomes" id="UP000619479">
    <property type="component" value="Unassembled WGS sequence"/>
</dbReference>
<evidence type="ECO:0000313" key="2">
    <source>
        <dbReference type="EMBL" id="GID71180.1"/>
    </source>
</evidence>
<accession>A0A919M659</accession>
<proteinExistence type="predicted"/>
<evidence type="ECO:0000313" key="3">
    <source>
        <dbReference type="Proteomes" id="UP000619479"/>
    </source>
</evidence>
<name>A0A919M659_9ACTN</name>
<protein>
    <submittedName>
        <fullName evidence="2">Uncharacterized protein</fullName>
    </submittedName>
</protein>
<feature type="compositionally biased region" description="Gly residues" evidence="1">
    <location>
        <begin position="28"/>
        <end position="41"/>
    </location>
</feature>
<organism evidence="2 3">
    <name type="scientific">Actinoplanes cyaneus</name>
    <dbReference type="NCBI Taxonomy" id="52696"/>
    <lineage>
        <taxon>Bacteria</taxon>
        <taxon>Bacillati</taxon>
        <taxon>Actinomycetota</taxon>
        <taxon>Actinomycetes</taxon>
        <taxon>Micromonosporales</taxon>
        <taxon>Micromonosporaceae</taxon>
        <taxon>Actinoplanes</taxon>
    </lineage>
</organism>
<comment type="caution">
    <text evidence="2">The sequence shown here is derived from an EMBL/GenBank/DDBJ whole genome shotgun (WGS) entry which is preliminary data.</text>
</comment>
<feature type="compositionally biased region" description="Polar residues" evidence="1">
    <location>
        <begin position="11"/>
        <end position="23"/>
    </location>
</feature>
<evidence type="ECO:0000256" key="1">
    <source>
        <dbReference type="SAM" id="MobiDB-lite"/>
    </source>
</evidence>
<keyword evidence="3" id="KW-1185">Reference proteome</keyword>